<sequence length="188" mass="21385">MSEQPTLTQHKDAEGQDLDFWTFIDFAVSRMQRDIPIIDAETMRLVMGLRRATDTMFYDLHVLLTKDGTISSTGAMRILLILFVAGPCRVQDIANYAGMSRAAVSALCDTMEKQGTIRRSFSETDRRIVIVESTAEGRAAFEVFFQKHNAREKQWLDVLSNDEKNTLFALLDKVMAPHRSDDTFNKKT</sequence>
<evidence type="ECO:0000313" key="2">
    <source>
        <dbReference type="EMBL" id="MCI0127292.1"/>
    </source>
</evidence>
<dbReference type="EMBL" id="JALAZD010000001">
    <property type="protein sequence ID" value="MCI0127292.1"/>
    <property type="molecule type" value="Genomic_DNA"/>
</dbReference>
<dbReference type="Proteomes" id="UP001156140">
    <property type="component" value="Unassembled WGS sequence"/>
</dbReference>
<evidence type="ECO:0000313" key="3">
    <source>
        <dbReference type="Proteomes" id="UP001156140"/>
    </source>
</evidence>
<dbReference type="PANTHER" id="PTHR33164:SF99">
    <property type="entry name" value="MARR FAMILY REGULATORY PROTEIN"/>
    <property type="match status" value="1"/>
</dbReference>
<dbReference type="AlphaFoldDB" id="A0AA41QN86"/>
<dbReference type="InterPro" id="IPR039422">
    <property type="entry name" value="MarR/SlyA-like"/>
</dbReference>
<dbReference type="Gene3D" id="1.10.10.10">
    <property type="entry name" value="Winged helix-like DNA-binding domain superfamily/Winged helix DNA-binding domain"/>
    <property type="match status" value="1"/>
</dbReference>
<dbReference type="InterPro" id="IPR036390">
    <property type="entry name" value="WH_DNA-bd_sf"/>
</dbReference>
<dbReference type="PANTHER" id="PTHR33164">
    <property type="entry name" value="TRANSCRIPTIONAL REGULATOR, MARR FAMILY"/>
    <property type="match status" value="1"/>
</dbReference>
<dbReference type="PRINTS" id="PR00598">
    <property type="entry name" value="HTHMARR"/>
</dbReference>
<organism evidence="2 3">
    <name type="scientific">Paradevosia shaoguanensis</name>
    <dbReference type="NCBI Taxonomy" id="1335043"/>
    <lineage>
        <taxon>Bacteria</taxon>
        <taxon>Pseudomonadati</taxon>
        <taxon>Pseudomonadota</taxon>
        <taxon>Alphaproteobacteria</taxon>
        <taxon>Hyphomicrobiales</taxon>
        <taxon>Devosiaceae</taxon>
        <taxon>Paradevosia</taxon>
    </lineage>
</organism>
<dbReference type="InterPro" id="IPR000835">
    <property type="entry name" value="HTH_MarR-typ"/>
</dbReference>
<keyword evidence="3" id="KW-1185">Reference proteome</keyword>
<dbReference type="SUPFAM" id="SSF46785">
    <property type="entry name" value="Winged helix' DNA-binding domain"/>
    <property type="match status" value="1"/>
</dbReference>
<comment type="caution">
    <text evidence="2">The sequence shown here is derived from an EMBL/GenBank/DDBJ whole genome shotgun (WGS) entry which is preliminary data.</text>
</comment>
<name>A0AA41QN86_9HYPH</name>
<dbReference type="GO" id="GO:0003700">
    <property type="term" value="F:DNA-binding transcription factor activity"/>
    <property type="evidence" value="ECO:0007669"/>
    <property type="project" value="InterPro"/>
</dbReference>
<dbReference type="GO" id="GO:0006950">
    <property type="term" value="P:response to stress"/>
    <property type="evidence" value="ECO:0007669"/>
    <property type="project" value="TreeGrafter"/>
</dbReference>
<proteinExistence type="predicted"/>
<evidence type="ECO:0000259" key="1">
    <source>
        <dbReference type="PROSITE" id="PS50995"/>
    </source>
</evidence>
<reference evidence="2" key="1">
    <citation type="submission" date="2022-03" db="EMBL/GenBank/DDBJ databases">
        <title>The complete genome sequence of a Methyloterrigena soli.</title>
        <authorList>
            <person name="Zi Z."/>
        </authorList>
    </citation>
    <scope>NUCLEOTIDE SEQUENCE</scope>
    <source>
        <strain evidence="2">M48</strain>
    </source>
</reference>
<dbReference type="InterPro" id="IPR036388">
    <property type="entry name" value="WH-like_DNA-bd_sf"/>
</dbReference>
<accession>A0AA41QN86</accession>
<feature type="domain" description="HTH marR-type" evidence="1">
    <location>
        <begin position="39"/>
        <end position="176"/>
    </location>
</feature>
<dbReference type="PROSITE" id="PS50995">
    <property type="entry name" value="HTH_MARR_2"/>
    <property type="match status" value="1"/>
</dbReference>
<protein>
    <submittedName>
        <fullName evidence="2">MarR family transcriptional regulator</fullName>
    </submittedName>
</protein>
<dbReference type="RefSeq" id="WP_052015174.1">
    <property type="nucleotide sequence ID" value="NZ_CP068983.1"/>
</dbReference>
<dbReference type="SMART" id="SM00347">
    <property type="entry name" value="HTH_MARR"/>
    <property type="match status" value="1"/>
</dbReference>
<dbReference type="Pfam" id="PF01047">
    <property type="entry name" value="MarR"/>
    <property type="match status" value="1"/>
</dbReference>
<gene>
    <name evidence="2" type="ORF">ML536_10695</name>
</gene>